<keyword evidence="4 5" id="KW-0732">Signal</keyword>
<dbReference type="PANTHER" id="PTHR43649:SF31">
    <property type="entry name" value="SN-GLYCEROL-3-PHOSPHATE-BINDING PERIPLASMIC PROTEIN UGPB"/>
    <property type="match status" value="1"/>
</dbReference>
<evidence type="ECO:0000256" key="5">
    <source>
        <dbReference type="SAM" id="SignalP"/>
    </source>
</evidence>
<proteinExistence type="inferred from homology"/>
<dbReference type="EMBL" id="CP139368">
    <property type="protein sequence ID" value="WPR89129.1"/>
    <property type="molecule type" value="Genomic_DNA"/>
</dbReference>
<accession>A0ABZ0SIG7</accession>
<comment type="similarity">
    <text evidence="2">Belongs to the bacterial solute-binding protein 1 family.</text>
</comment>
<evidence type="ECO:0000256" key="3">
    <source>
        <dbReference type="ARBA" id="ARBA00022448"/>
    </source>
</evidence>
<evidence type="ECO:0000313" key="7">
    <source>
        <dbReference type="Proteomes" id="UP001323798"/>
    </source>
</evidence>
<dbReference type="SUPFAM" id="SSF53850">
    <property type="entry name" value="Periplasmic binding protein-like II"/>
    <property type="match status" value="1"/>
</dbReference>
<dbReference type="Proteomes" id="UP001323798">
    <property type="component" value="Chromosome"/>
</dbReference>
<evidence type="ECO:0000256" key="4">
    <source>
        <dbReference type="ARBA" id="ARBA00022729"/>
    </source>
</evidence>
<name>A0ABZ0SIG7_9MICO</name>
<evidence type="ECO:0000313" key="6">
    <source>
        <dbReference type="EMBL" id="WPR89129.1"/>
    </source>
</evidence>
<feature type="signal peptide" evidence="5">
    <location>
        <begin position="1"/>
        <end position="25"/>
    </location>
</feature>
<comment type="subcellular location">
    <subcellularLocation>
        <location evidence="1">Cell envelope</location>
    </subcellularLocation>
</comment>
<gene>
    <name evidence="6" type="ORF">SM116_15400</name>
</gene>
<dbReference type="InterPro" id="IPR050490">
    <property type="entry name" value="Bact_solute-bd_prot1"/>
</dbReference>
<dbReference type="Gene3D" id="3.40.190.10">
    <property type="entry name" value="Periplasmic binding protein-like II"/>
    <property type="match status" value="1"/>
</dbReference>
<evidence type="ECO:0000256" key="2">
    <source>
        <dbReference type="ARBA" id="ARBA00008520"/>
    </source>
</evidence>
<dbReference type="RefSeq" id="WP_320941846.1">
    <property type="nucleotide sequence ID" value="NZ_BAABEU010000001.1"/>
</dbReference>
<keyword evidence="7" id="KW-1185">Reference proteome</keyword>
<dbReference type="Pfam" id="PF01547">
    <property type="entry name" value="SBP_bac_1"/>
    <property type="match status" value="1"/>
</dbReference>
<keyword evidence="3" id="KW-0813">Transport</keyword>
<sequence>MKGLRKVLTVAAVAAVSAIALSACAGTSTPAKTSGSPLVVWTDATREAAFKAYQTAHPDVKMKIEVVDGSGMLSKIQLANRVGSGWPDVIFDPTTNEIAALQSQLFNFAAPLDKAVPKNVQDGFSTKNSICKIDGKLYCLQNDLAQSILWVNKPLMAQFGYQVPTTWDEYKALGQKVAAEHPGYIIGAAGGANIWYDFLWSSGCPLADVKSSNQVHINTADAKCTRVADTLDPLLADGSVSRLAPFDAGMNKLAKDGKVLMMPGPSWMGEYVIKASTGYGAPAGTIVAGAMPTWTGETTNWSGAYGGGIYVVSRHAADPAAAAAVAQWVSTNDAYQKTAPTYPAYAPAATTWSQTVTASGYYAEDPVPVLKDQAAKINPAVGATRYQVDATVVSTVVASIKAGGDIASTLKPLQDQLSGLAQAAGYEVVTK</sequence>
<reference evidence="6 7" key="1">
    <citation type="submission" date="2023-11" db="EMBL/GenBank/DDBJ databases">
        <title>Genome sequence of Microbacterium rhizosphaerae KACC 19337.</title>
        <authorList>
            <person name="Choi H."/>
            <person name="Kim S."/>
            <person name="Kim Y."/>
            <person name="Kwon S.-W."/>
            <person name="Heo J."/>
        </authorList>
    </citation>
    <scope>NUCLEOTIDE SEQUENCE [LARGE SCALE GENOMIC DNA]</scope>
    <source>
        <strain evidence="6 7">KACC 19337</strain>
    </source>
</reference>
<dbReference type="PANTHER" id="PTHR43649">
    <property type="entry name" value="ARABINOSE-BINDING PROTEIN-RELATED"/>
    <property type="match status" value="1"/>
</dbReference>
<evidence type="ECO:0000256" key="1">
    <source>
        <dbReference type="ARBA" id="ARBA00004196"/>
    </source>
</evidence>
<organism evidence="6 7">
    <name type="scientific">Microbacterium rhizosphaerae</name>
    <dbReference type="NCBI Taxonomy" id="1678237"/>
    <lineage>
        <taxon>Bacteria</taxon>
        <taxon>Bacillati</taxon>
        <taxon>Actinomycetota</taxon>
        <taxon>Actinomycetes</taxon>
        <taxon>Micrococcales</taxon>
        <taxon>Microbacteriaceae</taxon>
        <taxon>Microbacterium</taxon>
    </lineage>
</organism>
<protein>
    <submittedName>
        <fullName evidence="6">ABC transporter substrate-binding protein</fullName>
    </submittedName>
</protein>
<dbReference type="PROSITE" id="PS51257">
    <property type="entry name" value="PROKAR_LIPOPROTEIN"/>
    <property type="match status" value="1"/>
</dbReference>
<feature type="chain" id="PRO_5047510651" evidence="5">
    <location>
        <begin position="26"/>
        <end position="431"/>
    </location>
</feature>
<dbReference type="InterPro" id="IPR006059">
    <property type="entry name" value="SBP"/>
</dbReference>